<keyword evidence="2" id="KW-0813">Transport</keyword>
<gene>
    <name evidence="10" type="ORF">SAMN00808754_0590</name>
</gene>
<evidence type="ECO:0000256" key="4">
    <source>
        <dbReference type="ARBA" id="ARBA00022737"/>
    </source>
</evidence>
<proteinExistence type="predicted"/>
<evidence type="ECO:0000313" key="10">
    <source>
        <dbReference type="EMBL" id="SMB92185.1"/>
    </source>
</evidence>
<keyword evidence="3" id="KW-1003">Cell membrane</keyword>
<keyword evidence="5" id="KW-0547">Nucleotide-binding</keyword>
<dbReference type="AlphaFoldDB" id="A0A1W1VFS4"/>
<dbReference type="SMART" id="SM00382">
    <property type="entry name" value="AAA"/>
    <property type="match status" value="2"/>
</dbReference>
<evidence type="ECO:0000256" key="8">
    <source>
        <dbReference type="ARBA" id="ARBA00023136"/>
    </source>
</evidence>
<dbReference type="Gene3D" id="3.40.50.300">
    <property type="entry name" value="P-loop containing nucleotide triphosphate hydrolases"/>
    <property type="match status" value="2"/>
</dbReference>
<dbReference type="OrthoDB" id="9771863at2"/>
<keyword evidence="11" id="KW-1185">Reference proteome</keyword>
<dbReference type="CDD" id="cd03216">
    <property type="entry name" value="ABC_Carb_Monos_I"/>
    <property type="match status" value="1"/>
</dbReference>
<dbReference type="PROSITE" id="PS50893">
    <property type="entry name" value="ABC_TRANSPORTER_2"/>
    <property type="match status" value="2"/>
</dbReference>
<keyword evidence="7" id="KW-1278">Translocase</keyword>
<evidence type="ECO:0000256" key="3">
    <source>
        <dbReference type="ARBA" id="ARBA00022475"/>
    </source>
</evidence>
<name>A0A1W1VFS4_9FIRM</name>
<dbReference type="GO" id="GO:0005886">
    <property type="term" value="C:plasma membrane"/>
    <property type="evidence" value="ECO:0007669"/>
    <property type="project" value="UniProtKB-SubCell"/>
</dbReference>
<dbReference type="InterPro" id="IPR003439">
    <property type="entry name" value="ABC_transporter-like_ATP-bd"/>
</dbReference>
<sequence length="506" mass="56388">MPVLLELRGICKSFPGVKANDNVNLQVAAGEIHALLGENGAGKTTLMNCIYGLYTPDAGQIFWEGREVKINSIRDAINLGIGMVHQHFMLVHNFTVLENIMLGLPSRREPFLDKAKVAREVKELMEAYGLYVDLDAQIWQLPVGLQQRVEILKALYRKARLLILDEPTAVLTPGEVKELFHILRQLVAQGYAVIFITHKLDEVMAIADRITVLRDGKVVKTLEAKAADKKMLARLMVGREIAYEKPKTSATPGEEVLRVENLQALDNKGLPALRGVSFTIRRGEILGIAGVAGNGQTELAEVLTGLRQATGGKVFFKGQEITNWTPRALYELNIAHIPEDRQRVGLIMDFSVKENTLLGVYYRWPFAKGIQMNHSVIREHAAKLIQEYGIRTPGPEAKVRFLSGGNQQKLILARELSRKPGLLIAVQPTRGLDISATEFVHQQILLQREQGTAILYISTELDEIMKLSDRIAVFYKGEIMGILEPHKTDIETLGLLMAGAQRLETN</sequence>
<dbReference type="RefSeq" id="WP_084663890.1">
    <property type="nucleotide sequence ID" value="NZ_LT838272.1"/>
</dbReference>
<dbReference type="CDD" id="cd03215">
    <property type="entry name" value="ABC_Carb_Monos_II"/>
    <property type="match status" value="1"/>
</dbReference>
<keyword evidence="8" id="KW-0472">Membrane</keyword>
<feature type="domain" description="ABC transporter" evidence="9">
    <location>
        <begin position="257"/>
        <end position="501"/>
    </location>
</feature>
<dbReference type="InterPro" id="IPR050107">
    <property type="entry name" value="ABC_carbohydrate_import_ATPase"/>
</dbReference>
<dbReference type="Proteomes" id="UP000192569">
    <property type="component" value="Chromosome I"/>
</dbReference>
<evidence type="ECO:0000313" key="11">
    <source>
        <dbReference type="Proteomes" id="UP000192569"/>
    </source>
</evidence>
<dbReference type="Pfam" id="PF00005">
    <property type="entry name" value="ABC_tran"/>
    <property type="match status" value="2"/>
</dbReference>
<dbReference type="InterPro" id="IPR017871">
    <property type="entry name" value="ABC_transporter-like_CS"/>
</dbReference>
<dbReference type="InterPro" id="IPR027417">
    <property type="entry name" value="P-loop_NTPase"/>
</dbReference>
<dbReference type="STRING" id="698762.SAMN00808754_0590"/>
<dbReference type="SUPFAM" id="SSF52540">
    <property type="entry name" value="P-loop containing nucleoside triphosphate hydrolases"/>
    <property type="match status" value="2"/>
</dbReference>
<dbReference type="PANTHER" id="PTHR43790:SF4">
    <property type="entry name" value="GUANOSINE IMPORT ATP-BINDING PROTEIN NUPO"/>
    <property type="match status" value="1"/>
</dbReference>
<comment type="subcellular location">
    <subcellularLocation>
        <location evidence="1">Cell membrane</location>
        <topology evidence="1">Peripheral membrane protein</topology>
    </subcellularLocation>
</comment>
<dbReference type="InterPro" id="IPR003593">
    <property type="entry name" value="AAA+_ATPase"/>
</dbReference>
<evidence type="ECO:0000256" key="6">
    <source>
        <dbReference type="ARBA" id="ARBA00022840"/>
    </source>
</evidence>
<evidence type="ECO:0000256" key="5">
    <source>
        <dbReference type="ARBA" id="ARBA00022741"/>
    </source>
</evidence>
<dbReference type="GO" id="GO:0005524">
    <property type="term" value="F:ATP binding"/>
    <property type="evidence" value="ECO:0007669"/>
    <property type="project" value="UniProtKB-KW"/>
</dbReference>
<evidence type="ECO:0000256" key="1">
    <source>
        <dbReference type="ARBA" id="ARBA00004202"/>
    </source>
</evidence>
<keyword evidence="6 10" id="KW-0067">ATP-binding</keyword>
<dbReference type="FunFam" id="3.40.50.300:FF:000127">
    <property type="entry name" value="Ribose import ATP-binding protein RbsA"/>
    <property type="match status" value="1"/>
</dbReference>
<evidence type="ECO:0000259" key="9">
    <source>
        <dbReference type="PROSITE" id="PS50893"/>
    </source>
</evidence>
<evidence type="ECO:0000256" key="7">
    <source>
        <dbReference type="ARBA" id="ARBA00022967"/>
    </source>
</evidence>
<dbReference type="PANTHER" id="PTHR43790">
    <property type="entry name" value="CARBOHYDRATE TRANSPORT ATP-BINDING PROTEIN MG119-RELATED"/>
    <property type="match status" value="1"/>
</dbReference>
<organism evidence="10 11">
    <name type="scientific">Thermanaeromonas toyohensis ToBE</name>
    <dbReference type="NCBI Taxonomy" id="698762"/>
    <lineage>
        <taxon>Bacteria</taxon>
        <taxon>Bacillati</taxon>
        <taxon>Bacillota</taxon>
        <taxon>Clostridia</taxon>
        <taxon>Neomoorellales</taxon>
        <taxon>Neomoorellaceae</taxon>
        <taxon>Thermanaeromonas</taxon>
    </lineage>
</organism>
<dbReference type="EMBL" id="LT838272">
    <property type="protein sequence ID" value="SMB92185.1"/>
    <property type="molecule type" value="Genomic_DNA"/>
</dbReference>
<reference evidence="10 11" key="1">
    <citation type="submission" date="2017-04" db="EMBL/GenBank/DDBJ databases">
        <authorList>
            <person name="Afonso C.L."/>
            <person name="Miller P.J."/>
            <person name="Scott M.A."/>
            <person name="Spackman E."/>
            <person name="Goraichik I."/>
            <person name="Dimitrov K.M."/>
            <person name="Suarez D.L."/>
            <person name="Swayne D.E."/>
        </authorList>
    </citation>
    <scope>NUCLEOTIDE SEQUENCE [LARGE SCALE GENOMIC DNA]</scope>
    <source>
        <strain evidence="10 11">ToBE</strain>
    </source>
</reference>
<keyword evidence="4" id="KW-0677">Repeat</keyword>
<evidence type="ECO:0000256" key="2">
    <source>
        <dbReference type="ARBA" id="ARBA00022448"/>
    </source>
</evidence>
<protein>
    <submittedName>
        <fullName evidence="10">Nucleoside ABC transporter ATP-binding protein</fullName>
    </submittedName>
</protein>
<feature type="domain" description="ABC transporter" evidence="9">
    <location>
        <begin position="5"/>
        <end position="240"/>
    </location>
</feature>
<accession>A0A1W1VFS4</accession>
<dbReference type="GO" id="GO:0016887">
    <property type="term" value="F:ATP hydrolysis activity"/>
    <property type="evidence" value="ECO:0007669"/>
    <property type="project" value="InterPro"/>
</dbReference>
<dbReference type="PROSITE" id="PS00211">
    <property type="entry name" value="ABC_TRANSPORTER_1"/>
    <property type="match status" value="1"/>
</dbReference>